<evidence type="ECO:0000313" key="11">
    <source>
        <dbReference type="EMBL" id="GAX87664.1"/>
    </source>
</evidence>
<accession>A0A292YF42</accession>
<evidence type="ECO:0000256" key="5">
    <source>
        <dbReference type="ARBA" id="ARBA00022525"/>
    </source>
</evidence>
<feature type="domain" description="Flagellar basal-body/hook protein C-terminal" evidence="9">
    <location>
        <begin position="688"/>
        <end position="730"/>
    </location>
</feature>
<dbReference type="GO" id="GO:0005576">
    <property type="term" value="C:extracellular region"/>
    <property type="evidence" value="ECO:0007669"/>
    <property type="project" value="UniProtKB-SubCell"/>
</dbReference>
<keyword evidence="11" id="KW-0966">Cell projection</keyword>
<evidence type="ECO:0000256" key="2">
    <source>
        <dbReference type="ARBA" id="ARBA00004613"/>
    </source>
</evidence>
<dbReference type="Proteomes" id="UP000217944">
    <property type="component" value="Unassembled WGS sequence"/>
</dbReference>
<keyword evidence="12" id="KW-1185">Reference proteome</keyword>
<comment type="subcellular location">
    <subcellularLocation>
        <location evidence="1">Bacterial flagellum</location>
    </subcellularLocation>
    <subcellularLocation>
        <location evidence="2">Secreted</location>
    </subcellularLocation>
</comment>
<dbReference type="InterPro" id="IPR001444">
    <property type="entry name" value="Flag_bb_rod_N"/>
</dbReference>
<feature type="domain" description="Flagellar hook-associated protein FlgK helical" evidence="10">
    <location>
        <begin position="95"/>
        <end position="337"/>
    </location>
</feature>
<reference evidence="11 12" key="1">
    <citation type="journal article" date="2017" name="Syst. Appl. Microbiol.">
        <title>Lebetimonas natsushimae sp. nov., a novel strictly anaerobic, moderately thermophilic chemoautotroph isolated from a deep-sea hydrothermal vent polychaete nest in the Mid-Okinawa Trough.</title>
        <authorList>
            <person name="Nagata R."/>
            <person name="Takaki Y."/>
            <person name="Tame A."/>
            <person name="Nunoura T."/>
            <person name="Muto H."/>
            <person name="Mino S."/>
            <person name="Sawayama S."/>
            <person name="Takai K."/>
            <person name="Nakagawa S."/>
        </authorList>
    </citation>
    <scope>NUCLEOTIDE SEQUENCE [LARGE SCALE GENOMIC DNA]</scope>
    <source>
        <strain evidence="11 12">HS1857</strain>
    </source>
</reference>
<organism evidence="11 12">
    <name type="scientific">Lebetimonas natsushimae</name>
    <dbReference type="NCBI Taxonomy" id="1936991"/>
    <lineage>
        <taxon>Bacteria</taxon>
        <taxon>Pseudomonadati</taxon>
        <taxon>Campylobacterota</taxon>
        <taxon>Epsilonproteobacteria</taxon>
        <taxon>Nautiliales</taxon>
        <taxon>Nautiliaceae</taxon>
        <taxon>Lebetimonas</taxon>
    </lineage>
</organism>
<dbReference type="GO" id="GO:0005198">
    <property type="term" value="F:structural molecule activity"/>
    <property type="evidence" value="ECO:0007669"/>
    <property type="project" value="InterPro"/>
</dbReference>
<keyword evidence="6" id="KW-0975">Bacterial flagellum</keyword>
<evidence type="ECO:0000256" key="6">
    <source>
        <dbReference type="ARBA" id="ARBA00023143"/>
    </source>
</evidence>
<dbReference type="OrthoDB" id="9802553at2"/>
<comment type="similarity">
    <text evidence="3">Belongs to the flagella basal body rod proteins family.</text>
</comment>
<keyword evidence="5" id="KW-0964">Secreted</keyword>
<dbReference type="GO" id="GO:0009424">
    <property type="term" value="C:bacterial-type flagellum hook"/>
    <property type="evidence" value="ECO:0007669"/>
    <property type="project" value="InterPro"/>
</dbReference>
<dbReference type="InterPro" id="IPR010930">
    <property type="entry name" value="Flg_bb/hook_C_dom"/>
</dbReference>
<sequence length="732" mass="81498">MGISSAFNIAQTGLNVHQKAIDVTSNNIANASNKSYTRQRAQISALGSVSTTPGDIGLGVKIQSIVRIKDIFLFNRYTDASSNLQNLSTQEQYLQEISTYFPDTTDNGIYKNLKDFFDAWQNLASNPNDSSVKVDLASKTKILVDSIKEVRNSVTDIQKSINDEIKTKADEINNIIKKIADLNKSITAHEANNINHANDLRDERDKLEKRLKELINVKIYKNGLKSFKSGGSSNIDYEKSYSISLGGYSLLDNSNYYPIKLTDNQGNIDINIQKEDHTLVNVTKDIKGGEIGGLLSIRGKEINKNGEPIDGIIGEILNKLDTFASSLIKNVNSLYSQAAQPQVSTDQINVPITISPDLADKPLSMLNNILTHPVRNGNIILNIYDEKGNFVKNITVSVDKNNSINDVIKNINNKIYNNNNNADYGAELVNGQLKFVKGSYDSNGNFTASVSNEESSKILVKDDGATLFSSLNEIEYMPLKKINEKLPLSIENGSFNLVIYNEKGEIIANRKIIVNMNSNDPKFSTIEGIISQINTPNIDDNKDNNQNNDVDDYYNATYLNGKFVLSKKTDENTYVGIDNDSAKFGGTVGFNKFFEGNSAKNIDIKQELYETPSKIQANKTPSSGDNKIANSILQLQFEKINFYENKSTTNETIFEYYRNITGKLANNTQNITSKKEVAETLFTNISNQYYSVSGVNIDEELINLEKFQRGYQANAKVITTINQMLDALFNIT</sequence>
<dbReference type="EMBL" id="BDME01000002">
    <property type="protein sequence ID" value="GAX87664.1"/>
    <property type="molecule type" value="Genomic_DNA"/>
</dbReference>
<dbReference type="NCBIfam" id="TIGR02492">
    <property type="entry name" value="flgK_ends"/>
    <property type="match status" value="1"/>
</dbReference>
<evidence type="ECO:0000313" key="12">
    <source>
        <dbReference type="Proteomes" id="UP000217944"/>
    </source>
</evidence>
<feature type="domain" description="Flagellar basal body rod protein N-terminal" evidence="8">
    <location>
        <begin position="7"/>
        <end position="31"/>
    </location>
</feature>
<evidence type="ECO:0000256" key="7">
    <source>
        <dbReference type="SAM" id="Coils"/>
    </source>
</evidence>
<dbReference type="Pfam" id="PF00460">
    <property type="entry name" value="Flg_bb_rod"/>
    <property type="match status" value="1"/>
</dbReference>
<dbReference type="PRINTS" id="PR01005">
    <property type="entry name" value="FLGHOOKAP1"/>
</dbReference>
<dbReference type="Pfam" id="PF22638">
    <property type="entry name" value="FlgK_D1"/>
    <property type="match status" value="1"/>
</dbReference>
<evidence type="ECO:0000259" key="10">
    <source>
        <dbReference type="Pfam" id="PF22638"/>
    </source>
</evidence>
<evidence type="ECO:0000256" key="1">
    <source>
        <dbReference type="ARBA" id="ARBA00004365"/>
    </source>
</evidence>
<evidence type="ECO:0000259" key="8">
    <source>
        <dbReference type="Pfam" id="PF00460"/>
    </source>
</evidence>
<dbReference type="PANTHER" id="PTHR30033:SF1">
    <property type="entry name" value="FLAGELLAR HOOK-ASSOCIATED PROTEIN 1"/>
    <property type="match status" value="1"/>
</dbReference>
<gene>
    <name evidence="11" type="ORF">LNAT_P0961</name>
</gene>
<evidence type="ECO:0000256" key="4">
    <source>
        <dbReference type="ARBA" id="ARBA00016244"/>
    </source>
</evidence>
<protein>
    <recommendedName>
        <fullName evidence="4">Flagellar hook-associated protein 1</fullName>
    </recommendedName>
</protein>
<evidence type="ECO:0000256" key="3">
    <source>
        <dbReference type="ARBA" id="ARBA00009677"/>
    </source>
</evidence>
<name>A0A292YF42_9BACT</name>
<dbReference type="Pfam" id="PF06429">
    <property type="entry name" value="Flg_bbr_C"/>
    <property type="match status" value="1"/>
</dbReference>
<keyword evidence="7" id="KW-0175">Coiled coil</keyword>
<dbReference type="PANTHER" id="PTHR30033">
    <property type="entry name" value="FLAGELLAR HOOK-ASSOCIATED PROTEIN 1"/>
    <property type="match status" value="1"/>
</dbReference>
<keyword evidence="11" id="KW-0282">Flagellum</keyword>
<dbReference type="SUPFAM" id="SSF64518">
    <property type="entry name" value="Phase 1 flagellin"/>
    <property type="match status" value="1"/>
</dbReference>
<dbReference type="GO" id="GO:0044780">
    <property type="term" value="P:bacterial-type flagellum assembly"/>
    <property type="evidence" value="ECO:0007669"/>
    <property type="project" value="InterPro"/>
</dbReference>
<keyword evidence="11" id="KW-0969">Cilium</keyword>
<dbReference type="InterPro" id="IPR053927">
    <property type="entry name" value="FlgK_helical"/>
</dbReference>
<comment type="caution">
    <text evidence="11">The sequence shown here is derived from an EMBL/GenBank/DDBJ whole genome shotgun (WGS) entry which is preliminary data.</text>
</comment>
<dbReference type="AlphaFoldDB" id="A0A292YF42"/>
<dbReference type="InterPro" id="IPR002371">
    <property type="entry name" value="FlgK"/>
</dbReference>
<evidence type="ECO:0000259" key="9">
    <source>
        <dbReference type="Pfam" id="PF06429"/>
    </source>
</evidence>
<feature type="coiled-coil region" evidence="7">
    <location>
        <begin position="172"/>
        <end position="217"/>
    </location>
</feature>
<proteinExistence type="inferred from homology"/>
<dbReference type="RefSeq" id="WP_096258922.1">
    <property type="nucleotide sequence ID" value="NZ_BDME01000002.1"/>
</dbReference>